<comment type="subcellular location">
    <subcellularLocation>
        <location evidence="1">Virion</location>
    </subcellularLocation>
</comment>
<protein>
    <submittedName>
        <fullName evidence="3">Phage major capsid protein</fullName>
    </submittedName>
</protein>
<name>A0A7X1SQ30_9PROT</name>
<dbReference type="RefSeq" id="WP_153430395.1">
    <property type="nucleotide sequence ID" value="NZ_WIPH01000008.1"/>
</dbReference>
<dbReference type="NCBIfam" id="TIGR01554">
    <property type="entry name" value="major_cap_HK97"/>
    <property type="match status" value="1"/>
</dbReference>
<organism evidence="3 4">
    <name type="scientific">Gluconobacter aidae</name>
    <dbReference type="NCBI Taxonomy" id="2662454"/>
    <lineage>
        <taxon>Bacteria</taxon>
        <taxon>Pseudomonadati</taxon>
        <taxon>Pseudomonadota</taxon>
        <taxon>Alphaproteobacteria</taxon>
        <taxon>Acetobacterales</taxon>
        <taxon>Acetobacteraceae</taxon>
        <taxon>Gluconobacter</taxon>
    </lineage>
</organism>
<accession>A0A7X1SQ30</accession>
<keyword evidence="4" id="KW-1185">Reference proteome</keyword>
<dbReference type="AlphaFoldDB" id="A0A7X1SQ30"/>
<dbReference type="EMBL" id="WIPH01000008">
    <property type="protein sequence ID" value="MQR98662.1"/>
    <property type="molecule type" value="Genomic_DNA"/>
</dbReference>
<dbReference type="Gene3D" id="3.30.2400.10">
    <property type="entry name" value="Major capsid protein gp5"/>
    <property type="match status" value="1"/>
</dbReference>
<dbReference type="SUPFAM" id="SSF56563">
    <property type="entry name" value="Major capsid protein gp5"/>
    <property type="match status" value="1"/>
</dbReference>
<dbReference type="Pfam" id="PF05065">
    <property type="entry name" value="Phage_capsid"/>
    <property type="match status" value="1"/>
</dbReference>
<comment type="caution">
    <text evidence="3">The sequence shown here is derived from an EMBL/GenBank/DDBJ whole genome shotgun (WGS) entry which is preliminary data.</text>
</comment>
<dbReference type="Proteomes" id="UP000432209">
    <property type="component" value="Unassembled WGS sequence"/>
</dbReference>
<dbReference type="Gene3D" id="3.30.2320.10">
    <property type="entry name" value="hypothetical protein PF0899 domain"/>
    <property type="match status" value="1"/>
</dbReference>
<evidence type="ECO:0000259" key="2">
    <source>
        <dbReference type="Pfam" id="PF05065"/>
    </source>
</evidence>
<proteinExistence type="predicted"/>
<dbReference type="InterPro" id="IPR054612">
    <property type="entry name" value="Phage_capsid-like_C"/>
</dbReference>
<gene>
    <name evidence="3" type="ORF">GFJ39_05480</name>
</gene>
<evidence type="ECO:0000256" key="1">
    <source>
        <dbReference type="ARBA" id="ARBA00004328"/>
    </source>
</evidence>
<reference evidence="3 4" key="1">
    <citation type="submission" date="2019-10" db="EMBL/GenBank/DDBJ databases">
        <title>Gluconobacter aidae sp. nov., a novel species of acetic acid bacteria isolated in Thailand.</title>
        <authorList>
            <person name="Yukphan P."/>
            <person name="Charoenyingcharoen P."/>
            <person name="Malimas S."/>
            <person name="Muramatsu Y."/>
            <person name="Nakagawa Y."/>
            <person name="Tanasupawat S."/>
            <person name="Yamada Y."/>
        </authorList>
    </citation>
    <scope>NUCLEOTIDE SEQUENCE [LARGE SCALE GENOMIC DNA]</scope>
    <source>
        <strain evidence="3 4">AC10</strain>
    </source>
</reference>
<dbReference type="InterPro" id="IPR024455">
    <property type="entry name" value="Phage_capsid"/>
</dbReference>
<evidence type="ECO:0000313" key="3">
    <source>
        <dbReference type="EMBL" id="MQR98662.1"/>
    </source>
</evidence>
<feature type="domain" description="Phage capsid-like C-terminal" evidence="2">
    <location>
        <begin position="146"/>
        <end position="406"/>
    </location>
</feature>
<sequence length="414" mass="43293">MNSSATRTLSAVLADMEAIKGQSGPEIDKRWSDLETEANALKARETRQRALDDLARSAPGVSLSGDAHYQRARNSFTLVDAVRAQVRGITDDDRTGRAREMSAEIERRTGQKPQAGGILVDLTPNLETRATLTTGAQGTAGEAASLIPTQQRPDQFVSLLRARLITQQLGAVVLDGLSGNIGIPRQTAAAQAAWVGENQPLPAGNPTYDGIVMSPKTCGSIAEISRNTLMLSSPAAQELVQSDLLAVMAQALDAAALAGDGTNFTPKGVIPQAAHNADYTAGSLSWPEILARLTDLETANAVPNGWAIGAGVRASLMATPKAASVGAGFIMDDGTLAGLPAQWSTNVPAGSLVLGDWTNLLIGMWGVVEILVNPYASEAFQRGNVQIRVIQSADVAVRRPQAFSTLTPKAAVGG</sequence>
<evidence type="ECO:0000313" key="4">
    <source>
        <dbReference type="Proteomes" id="UP000432209"/>
    </source>
</evidence>